<dbReference type="PANTHER" id="PTHR34107:SF4">
    <property type="entry name" value="SLL1222 PROTEIN"/>
    <property type="match status" value="1"/>
</dbReference>
<dbReference type="GO" id="GO:0004519">
    <property type="term" value="F:endonuclease activity"/>
    <property type="evidence" value="ECO:0007669"/>
    <property type="project" value="UniProtKB-KW"/>
</dbReference>
<keyword evidence="3" id="KW-1185">Reference proteome</keyword>
<dbReference type="CDD" id="cd06260">
    <property type="entry name" value="DUF820-like"/>
    <property type="match status" value="1"/>
</dbReference>
<protein>
    <submittedName>
        <fullName evidence="2">Uma2 family endonuclease</fullName>
    </submittedName>
</protein>
<dbReference type="InterPro" id="IPR011335">
    <property type="entry name" value="Restrct_endonuc-II-like"/>
</dbReference>
<dbReference type="SUPFAM" id="SSF52980">
    <property type="entry name" value="Restriction endonuclease-like"/>
    <property type="match status" value="1"/>
</dbReference>
<keyword evidence="2" id="KW-0378">Hydrolase</keyword>
<name>A0A7K3WMQ5_9FLAO</name>
<evidence type="ECO:0000313" key="3">
    <source>
        <dbReference type="Proteomes" id="UP000486602"/>
    </source>
</evidence>
<keyword evidence="2" id="KW-0255">Endonuclease</keyword>
<feature type="domain" description="Putative restriction endonuclease" evidence="1">
    <location>
        <begin position="20"/>
        <end position="121"/>
    </location>
</feature>
<evidence type="ECO:0000313" key="2">
    <source>
        <dbReference type="EMBL" id="NEN22764.1"/>
    </source>
</evidence>
<dbReference type="Gene3D" id="3.90.1570.10">
    <property type="entry name" value="tt1808, chain A"/>
    <property type="match status" value="1"/>
</dbReference>
<reference evidence="2 3" key="1">
    <citation type="submission" date="2020-02" db="EMBL/GenBank/DDBJ databases">
        <title>Out from the shadows clarifying the taxonomy of the family Cryomorphaceae and related taxa by utilizing the GTDB taxonomic framework.</title>
        <authorList>
            <person name="Bowman J.P."/>
        </authorList>
    </citation>
    <scope>NUCLEOTIDE SEQUENCE [LARGE SCALE GENOMIC DNA]</scope>
    <source>
        <strain evidence="2 3">QSSC 1-22</strain>
    </source>
</reference>
<accession>A0A7K3WMQ5</accession>
<organism evidence="2 3">
    <name type="scientific">Cryomorpha ignava</name>
    <dbReference type="NCBI Taxonomy" id="101383"/>
    <lineage>
        <taxon>Bacteria</taxon>
        <taxon>Pseudomonadati</taxon>
        <taxon>Bacteroidota</taxon>
        <taxon>Flavobacteriia</taxon>
        <taxon>Flavobacteriales</taxon>
        <taxon>Cryomorphaceae</taxon>
        <taxon>Cryomorpha</taxon>
    </lineage>
</organism>
<dbReference type="InterPro" id="IPR012296">
    <property type="entry name" value="Nuclease_put_TT1808"/>
</dbReference>
<dbReference type="EMBL" id="JAAGVY010000005">
    <property type="protein sequence ID" value="NEN22764.1"/>
    <property type="molecule type" value="Genomic_DNA"/>
</dbReference>
<evidence type="ECO:0000259" key="1">
    <source>
        <dbReference type="Pfam" id="PF05685"/>
    </source>
</evidence>
<dbReference type="PANTHER" id="PTHR34107">
    <property type="entry name" value="SLL0198 PROTEIN-RELATED"/>
    <property type="match status" value="1"/>
</dbReference>
<comment type="caution">
    <text evidence="2">The sequence shown here is derived from an EMBL/GenBank/DDBJ whole genome shotgun (WGS) entry which is preliminary data.</text>
</comment>
<dbReference type="AlphaFoldDB" id="A0A7K3WMQ5"/>
<keyword evidence="2" id="KW-0540">Nuclease</keyword>
<dbReference type="Proteomes" id="UP000486602">
    <property type="component" value="Unassembled WGS sequence"/>
</dbReference>
<dbReference type="Pfam" id="PF05685">
    <property type="entry name" value="Uma2"/>
    <property type="match status" value="1"/>
</dbReference>
<sequence length="131" mass="15031">MGLSLADVYLIHPGEDWKETRNILQPDLFIVCDPSKIHDRGCFGAPDLVVEVRSPSTAAKDVGIKRDLYEEYGVKELWIVHPVEGTITEHILENEKYRILQLYAKGQIVQSLTFPDLRVDLEEVFNEDQLH</sequence>
<dbReference type="InterPro" id="IPR008538">
    <property type="entry name" value="Uma2"/>
</dbReference>
<proteinExistence type="predicted"/>
<gene>
    <name evidence="2" type="ORF">G3O08_04525</name>
</gene>
<dbReference type="RefSeq" id="WP_163283490.1">
    <property type="nucleotide sequence ID" value="NZ_JAAGVY010000005.1"/>
</dbReference>